<dbReference type="Pfam" id="PF03702">
    <property type="entry name" value="AnmK"/>
    <property type="match status" value="1"/>
</dbReference>
<dbReference type="RefSeq" id="WP_235290961.1">
    <property type="nucleotide sequence ID" value="NZ_BSOH01000007.1"/>
</dbReference>
<evidence type="ECO:0000313" key="1">
    <source>
        <dbReference type="EMBL" id="GLR16857.1"/>
    </source>
</evidence>
<protein>
    <submittedName>
        <fullName evidence="1">Anhydro-N-acetylmuramic acid kinase</fullName>
    </submittedName>
</protein>
<name>A0AA37WE96_9BACT</name>
<dbReference type="PANTHER" id="PTHR30605:SF0">
    <property type="entry name" value="ANHYDRO-N-ACETYLMURAMIC ACID KINASE"/>
    <property type="match status" value="1"/>
</dbReference>
<organism evidence="1 2">
    <name type="scientific">Portibacter lacus</name>
    <dbReference type="NCBI Taxonomy" id="1099794"/>
    <lineage>
        <taxon>Bacteria</taxon>
        <taxon>Pseudomonadati</taxon>
        <taxon>Bacteroidota</taxon>
        <taxon>Saprospiria</taxon>
        <taxon>Saprospirales</taxon>
        <taxon>Haliscomenobacteraceae</taxon>
        <taxon>Portibacter</taxon>
    </lineage>
</organism>
<comment type="caution">
    <text evidence="1">The sequence shown here is derived from an EMBL/GenBank/DDBJ whole genome shotgun (WGS) entry which is preliminary data.</text>
</comment>
<gene>
    <name evidence="1" type="ORF">GCM10007940_14720</name>
</gene>
<dbReference type="GO" id="GO:0016773">
    <property type="term" value="F:phosphotransferase activity, alcohol group as acceptor"/>
    <property type="evidence" value="ECO:0007669"/>
    <property type="project" value="InterPro"/>
</dbReference>
<dbReference type="InterPro" id="IPR043129">
    <property type="entry name" value="ATPase_NBD"/>
</dbReference>
<proteinExistence type="predicted"/>
<reference evidence="1" key="2">
    <citation type="submission" date="2023-01" db="EMBL/GenBank/DDBJ databases">
        <title>Draft genome sequence of Portibacter lacus strain NBRC 108769.</title>
        <authorList>
            <person name="Sun Q."/>
            <person name="Mori K."/>
        </authorList>
    </citation>
    <scope>NUCLEOTIDE SEQUENCE</scope>
    <source>
        <strain evidence="1">NBRC 108769</strain>
    </source>
</reference>
<dbReference type="GO" id="GO:0005524">
    <property type="term" value="F:ATP binding"/>
    <property type="evidence" value="ECO:0007669"/>
    <property type="project" value="InterPro"/>
</dbReference>
<keyword evidence="1" id="KW-0808">Transferase</keyword>
<reference evidence="1" key="1">
    <citation type="journal article" date="2014" name="Int. J. Syst. Evol. Microbiol.">
        <title>Complete genome sequence of Corynebacterium casei LMG S-19264T (=DSM 44701T), isolated from a smear-ripened cheese.</title>
        <authorList>
            <consortium name="US DOE Joint Genome Institute (JGI-PGF)"/>
            <person name="Walter F."/>
            <person name="Albersmeier A."/>
            <person name="Kalinowski J."/>
            <person name="Ruckert C."/>
        </authorList>
    </citation>
    <scope>NUCLEOTIDE SEQUENCE</scope>
    <source>
        <strain evidence="1">NBRC 108769</strain>
    </source>
</reference>
<dbReference type="Proteomes" id="UP001156666">
    <property type="component" value="Unassembled WGS sequence"/>
</dbReference>
<evidence type="ECO:0000313" key="2">
    <source>
        <dbReference type="Proteomes" id="UP001156666"/>
    </source>
</evidence>
<dbReference type="EMBL" id="BSOH01000007">
    <property type="protein sequence ID" value="GLR16857.1"/>
    <property type="molecule type" value="Genomic_DNA"/>
</dbReference>
<dbReference type="GO" id="GO:0009254">
    <property type="term" value="P:peptidoglycan turnover"/>
    <property type="evidence" value="ECO:0007669"/>
    <property type="project" value="InterPro"/>
</dbReference>
<dbReference type="Gene3D" id="3.30.420.40">
    <property type="match status" value="2"/>
</dbReference>
<dbReference type="GO" id="GO:0006040">
    <property type="term" value="P:amino sugar metabolic process"/>
    <property type="evidence" value="ECO:0007669"/>
    <property type="project" value="InterPro"/>
</dbReference>
<keyword evidence="2" id="KW-1185">Reference proteome</keyword>
<dbReference type="GO" id="GO:0016301">
    <property type="term" value="F:kinase activity"/>
    <property type="evidence" value="ECO:0007669"/>
    <property type="project" value="UniProtKB-KW"/>
</dbReference>
<sequence length="356" mass="39071">MNILGLMSGSSLDGLDMALCTFGMSENQEIDYKILSVDKVDFPESILGRLKSATKLSSLELQKLDADLSLFLGQCCKDFISSSAFPVDLVASHGHTIFHFPEEGFTTQLGNGGVISQVCERDVVCDFRSSDIGAGGLGAPFAPIADYYLFSDVDLFLNLGGISNITHKQGNQVTAFDISPANQILNHLAQSVGLEYDEDGKLASAGKVDEQLLDEFIRMNNFVDAKPRAIDNSWVSNNFIPLLSKLEVNDELRTTVEFINQEIVRAIEFLELEEKPHFLMATGGGALNKYLMQDLKSKLELRAVEVVELSSEIINYKEALLISLMGYLRINRIPNALCSVTGAIKDTIGGCVYAYR</sequence>
<dbReference type="InterPro" id="IPR005338">
    <property type="entry name" value="Anhydro_N_Ac-Mur_kinase"/>
</dbReference>
<accession>A0AA37WE96</accession>
<dbReference type="SUPFAM" id="SSF53067">
    <property type="entry name" value="Actin-like ATPase domain"/>
    <property type="match status" value="1"/>
</dbReference>
<dbReference type="AlphaFoldDB" id="A0AA37WE96"/>
<keyword evidence="1" id="KW-0418">Kinase</keyword>
<dbReference type="PANTHER" id="PTHR30605">
    <property type="entry name" value="ANHYDRO-N-ACETYLMURAMIC ACID KINASE"/>
    <property type="match status" value="1"/>
</dbReference>